<feature type="transmembrane region" description="Helical" evidence="2">
    <location>
        <begin position="33"/>
        <end position="56"/>
    </location>
</feature>
<evidence type="ECO:0000256" key="1">
    <source>
        <dbReference type="SAM" id="MobiDB-lite"/>
    </source>
</evidence>
<sequence length="229" mass="25446">MPESKEIGRIGGGMFILILIILFFAAHGGSNEMMYLTLGFVFIIIALFSYGFWSAVNKGEGVWQYMGKHNLQHQQISNPNYHFGSSGGGSFRNYKSNPNKNVHLCAPPKMGGARLNIYTIPINQPGLQRNPSVHSPNRPLGRTASTSQHNRTSSTYQRQNYNLHNNRSSFRRKPDTNEEEVKVEVYHHSDNHAVDASKASAAAADDTSQESTNKAVDTKDIQIPIPSDN</sequence>
<feature type="compositionally biased region" description="Polar residues" evidence="1">
    <location>
        <begin position="126"/>
        <end position="135"/>
    </location>
</feature>
<keyword evidence="2" id="KW-0812">Transmembrane</keyword>
<evidence type="ECO:0000256" key="2">
    <source>
        <dbReference type="SAM" id="Phobius"/>
    </source>
</evidence>
<dbReference type="EMBL" id="CAJPIZ010007433">
    <property type="protein sequence ID" value="CAG2110311.1"/>
    <property type="molecule type" value="Genomic_DNA"/>
</dbReference>
<proteinExistence type="predicted"/>
<evidence type="ECO:0000313" key="3">
    <source>
        <dbReference type="EMBL" id="CAD7629881.1"/>
    </source>
</evidence>
<evidence type="ECO:0000313" key="4">
    <source>
        <dbReference type="Proteomes" id="UP000759131"/>
    </source>
</evidence>
<gene>
    <name evidence="3" type="ORF">OSB1V03_LOCUS10296</name>
</gene>
<protein>
    <submittedName>
        <fullName evidence="3">Uncharacterized protein</fullName>
    </submittedName>
</protein>
<dbReference type="EMBL" id="OC862008">
    <property type="protein sequence ID" value="CAD7629881.1"/>
    <property type="molecule type" value="Genomic_DNA"/>
</dbReference>
<name>A0A7R9KV59_9ACAR</name>
<feature type="region of interest" description="Disordered" evidence="1">
    <location>
        <begin position="126"/>
        <end position="229"/>
    </location>
</feature>
<dbReference type="Proteomes" id="UP000759131">
    <property type="component" value="Unassembled WGS sequence"/>
</dbReference>
<feature type="transmembrane region" description="Helical" evidence="2">
    <location>
        <begin position="7"/>
        <end position="27"/>
    </location>
</feature>
<feature type="compositionally biased region" description="Low complexity" evidence="1">
    <location>
        <begin position="196"/>
        <end position="206"/>
    </location>
</feature>
<keyword evidence="2" id="KW-1133">Transmembrane helix</keyword>
<dbReference type="OrthoDB" id="6514387at2759"/>
<dbReference type="AlphaFoldDB" id="A0A7R9KV59"/>
<reference evidence="3" key="1">
    <citation type="submission" date="2020-11" db="EMBL/GenBank/DDBJ databases">
        <authorList>
            <person name="Tran Van P."/>
        </authorList>
    </citation>
    <scope>NUCLEOTIDE SEQUENCE</scope>
</reference>
<organism evidence="3">
    <name type="scientific">Medioppia subpectinata</name>
    <dbReference type="NCBI Taxonomy" id="1979941"/>
    <lineage>
        <taxon>Eukaryota</taxon>
        <taxon>Metazoa</taxon>
        <taxon>Ecdysozoa</taxon>
        <taxon>Arthropoda</taxon>
        <taxon>Chelicerata</taxon>
        <taxon>Arachnida</taxon>
        <taxon>Acari</taxon>
        <taxon>Acariformes</taxon>
        <taxon>Sarcoptiformes</taxon>
        <taxon>Oribatida</taxon>
        <taxon>Brachypylina</taxon>
        <taxon>Oppioidea</taxon>
        <taxon>Oppiidae</taxon>
        <taxon>Medioppia</taxon>
    </lineage>
</organism>
<accession>A0A7R9KV59</accession>
<keyword evidence="4" id="KW-1185">Reference proteome</keyword>
<feature type="compositionally biased region" description="Polar residues" evidence="1">
    <location>
        <begin position="143"/>
        <end position="168"/>
    </location>
</feature>
<keyword evidence="2" id="KW-0472">Membrane</keyword>
<feature type="compositionally biased region" description="Basic and acidic residues" evidence="1">
    <location>
        <begin position="172"/>
        <end position="195"/>
    </location>
</feature>